<dbReference type="PROSITE" id="PS50196">
    <property type="entry name" value="RANBD1"/>
    <property type="match status" value="1"/>
</dbReference>
<dbReference type="Pfam" id="PF00638">
    <property type="entry name" value="Ran_BP1"/>
    <property type="match status" value="1"/>
</dbReference>
<dbReference type="InterPro" id="IPR045255">
    <property type="entry name" value="RanBP1-like"/>
</dbReference>
<dbReference type="SUPFAM" id="SSF50729">
    <property type="entry name" value="PH domain-like"/>
    <property type="match status" value="1"/>
</dbReference>
<feature type="domain" description="RanBD1" evidence="2">
    <location>
        <begin position="167"/>
        <end position="229"/>
    </location>
</feature>
<gene>
    <name evidence="3" type="ORF">ACHHYP_10155</name>
</gene>
<evidence type="ECO:0000259" key="2">
    <source>
        <dbReference type="PROSITE" id="PS50196"/>
    </source>
</evidence>
<proteinExistence type="predicted"/>
<feature type="compositionally biased region" description="Basic and acidic residues" evidence="1">
    <location>
        <begin position="51"/>
        <end position="61"/>
    </location>
</feature>
<evidence type="ECO:0000313" key="4">
    <source>
        <dbReference type="Proteomes" id="UP000243579"/>
    </source>
</evidence>
<organism evidence="3 4">
    <name type="scientific">Achlya hypogyna</name>
    <name type="common">Oomycete</name>
    <name type="synonym">Protoachlya hypogyna</name>
    <dbReference type="NCBI Taxonomy" id="1202772"/>
    <lineage>
        <taxon>Eukaryota</taxon>
        <taxon>Sar</taxon>
        <taxon>Stramenopiles</taxon>
        <taxon>Oomycota</taxon>
        <taxon>Saprolegniomycetes</taxon>
        <taxon>Saprolegniales</taxon>
        <taxon>Achlyaceae</taxon>
        <taxon>Achlya</taxon>
    </lineage>
</organism>
<sequence>MSSASPKAVPTSASPVAKRQRQEGDEDVHAEHVDETPKTNESSSPKRKSPTKQEDSPKKAETPSWGFTAFSNTNGFGVAKPAATSGFGASSGFSAFASSSGFGGFASTSSTSTGFGDAKPAGFGATFGAVASAATDTDGASAWTETSTGNEDFLSSEAIAEAPVKVPVVELPKDYQHMTGEENEEVILLLQVKLFKFADGNYVECGAGPLKILRPMDGDAKKDRLVMRRATSDFKAGTHLLLNSLISAVVQATLKPKNVVAQIVMDPSTISSFCIRTATAEDAETLHAHLQAHS</sequence>
<keyword evidence="4" id="KW-1185">Reference proteome</keyword>
<dbReference type="PANTHER" id="PTHR23138">
    <property type="entry name" value="RAN BINDING PROTEIN"/>
    <property type="match status" value="1"/>
</dbReference>
<comment type="caution">
    <text evidence="3">The sequence shown here is derived from an EMBL/GenBank/DDBJ whole genome shotgun (WGS) entry which is preliminary data.</text>
</comment>
<dbReference type="Gene3D" id="2.30.29.30">
    <property type="entry name" value="Pleckstrin-homology domain (PH domain)/Phosphotyrosine-binding domain (PTB)"/>
    <property type="match status" value="1"/>
</dbReference>
<reference evidence="3 4" key="1">
    <citation type="journal article" date="2014" name="Genome Biol. Evol.">
        <title>The secreted proteins of Achlya hypogyna and Thraustotheca clavata identify the ancestral oomycete secretome and reveal gene acquisitions by horizontal gene transfer.</title>
        <authorList>
            <person name="Misner I."/>
            <person name="Blouin N."/>
            <person name="Leonard G."/>
            <person name="Richards T.A."/>
            <person name="Lane C.E."/>
        </authorList>
    </citation>
    <scope>NUCLEOTIDE SEQUENCE [LARGE SCALE GENOMIC DNA]</scope>
    <source>
        <strain evidence="3 4">ATCC 48635</strain>
    </source>
</reference>
<dbReference type="EMBL" id="JNBR01000100">
    <property type="protein sequence ID" value="OQR97611.1"/>
    <property type="molecule type" value="Genomic_DNA"/>
</dbReference>
<feature type="compositionally biased region" description="Basic and acidic residues" evidence="1">
    <location>
        <begin position="20"/>
        <end position="38"/>
    </location>
</feature>
<dbReference type="Proteomes" id="UP000243579">
    <property type="component" value="Unassembled WGS sequence"/>
</dbReference>
<dbReference type="STRING" id="1202772.A0A1V9ZI85"/>
<protein>
    <recommendedName>
        <fullName evidence="2">RanBD1 domain-containing protein</fullName>
    </recommendedName>
</protein>
<name>A0A1V9ZI85_ACHHY</name>
<dbReference type="OrthoDB" id="2357150at2759"/>
<evidence type="ECO:0000313" key="3">
    <source>
        <dbReference type="EMBL" id="OQR97611.1"/>
    </source>
</evidence>
<dbReference type="InterPro" id="IPR000156">
    <property type="entry name" value="Ran_bind_dom"/>
</dbReference>
<dbReference type="AlphaFoldDB" id="A0A1V9ZI85"/>
<feature type="region of interest" description="Disordered" evidence="1">
    <location>
        <begin position="1"/>
        <end position="66"/>
    </location>
</feature>
<accession>A0A1V9ZI85</accession>
<evidence type="ECO:0000256" key="1">
    <source>
        <dbReference type="SAM" id="MobiDB-lite"/>
    </source>
</evidence>
<dbReference type="SMART" id="SM00160">
    <property type="entry name" value="RanBD"/>
    <property type="match status" value="1"/>
</dbReference>
<dbReference type="InterPro" id="IPR011993">
    <property type="entry name" value="PH-like_dom_sf"/>
</dbReference>